<comment type="caution">
    <text evidence="2">The sequence shown here is derived from an EMBL/GenBank/DDBJ whole genome shotgun (WGS) entry which is preliminary data.</text>
</comment>
<keyword evidence="1" id="KW-0732">Signal</keyword>
<feature type="chain" id="PRO_5034127976" description="Ser-Thr-rich glycosyl-phosphatidyl-inositol-anchored membrane family-domain-containing protein" evidence="1">
    <location>
        <begin position="29"/>
        <end position="227"/>
    </location>
</feature>
<protein>
    <recommendedName>
        <fullName evidence="4">Ser-Thr-rich glycosyl-phosphatidyl-inositol-anchored membrane family-domain-containing protein</fullName>
    </recommendedName>
</protein>
<name>A0A8H7C0Q0_AGABI</name>
<reference evidence="2 3" key="1">
    <citation type="journal article" name="Sci. Rep.">
        <title>Telomere-to-telomere assembled and centromere annotated genomes of the two main subspecies of the button mushroom Agaricus bisporus reveal especially polymorphic chromosome ends.</title>
        <authorList>
            <person name="Sonnenberg A.S.M."/>
            <person name="Sedaghat-Telgerd N."/>
            <person name="Lavrijssen B."/>
            <person name="Ohm R.A."/>
            <person name="Hendrickx P.M."/>
            <person name="Scholtmeijer K."/>
            <person name="Baars J.J.P."/>
            <person name="van Peer A."/>
        </authorList>
    </citation>
    <scope>NUCLEOTIDE SEQUENCE [LARGE SCALE GENOMIC DNA]</scope>
    <source>
        <strain evidence="2 3">H119_p4</strain>
    </source>
</reference>
<accession>A0A8H7C0Q0</accession>
<proteinExistence type="predicted"/>
<dbReference type="EMBL" id="JABXXO010000015">
    <property type="protein sequence ID" value="KAF7760108.1"/>
    <property type="molecule type" value="Genomic_DNA"/>
</dbReference>
<dbReference type="AlphaFoldDB" id="A0A8H7C0Q0"/>
<dbReference type="Proteomes" id="UP000629468">
    <property type="component" value="Unassembled WGS sequence"/>
</dbReference>
<evidence type="ECO:0000313" key="2">
    <source>
        <dbReference type="EMBL" id="KAF7760108.1"/>
    </source>
</evidence>
<evidence type="ECO:0008006" key="4">
    <source>
        <dbReference type="Google" id="ProtNLM"/>
    </source>
</evidence>
<sequence length="227" mass="24491">MAYYHLNKNYLSGVILLVILCHLSGALAALYPTQPVAKTVFATGSSALVTWKDDTHVPHVYDLGDLVIKLYTAQAVYVATLALGVNPNSFGTQVTFPADLRNDTLYFLTFRGPGLQRNIYTANFAIVSDPTLVKASSTTLSAVPPVQSLLADGSTNSTAANMNLTSPGQQMFTSTTMLPVSTVAADQYGSPYRNNGAVHSRASQLEQAKFRLLFVVWPIMFGLSMAF</sequence>
<evidence type="ECO:0000313" key="3">
    <source>
        <dbReference type="Proteomes" id="UP000629468"/>
    </source>
</evidence>
<organism evidence="2 3">
    <name type="scientific">Agaricus bisporus var. burnettii</name>
    <dbReference type="NCBI Taxonomy" id="192524"/>
    <lineage>
        <taxon>Eukaryota</taxon>
        <taxon>Fungi</taxon>
        <taxon>Dikarya</taxon>
        <taxon>Basidiomycota</taxon>
        <taxon>Agaricomycotina</taxon>
        <taxon>Agaricomycetes</taxon>
        <taxon>Agaricomycetidae</taxon>
        <taxon>Agaricales</taxon>
        <taxon>Agaricineae</taxon>
        <taxon>Agaricaceae</taxon>
        <taxon>Agaricus</taxon>
    </lineage>
</organism>
<evidence type="ECO:0000256" key="1">
    <source>
        <dbReference type="SAM" id="SignalP"/>
    </source>
</evidence>
<gene>
    <name evidence="2" type="ORF">Agabi119p4_10784</name>
</gene>
<feature type="signal peptide" evidence="1">
    <location>
        <begin position="1"/>
        <end position="28"/>
    </location>
</feature>